<proteinExistence type="predicted"/>
<dbReference type="PANTHER" id="PTHR22726">
    <property type="entry name" value="METALLOENDOPEPTIDASE OMA1"/>
    <property type="match status" value="1"/>
</dbReference>
<dbReference type="GO" id="GO:0004222">
    <property type="term" value="F:metalloendopeptidase activity"/>
    <property type="evidence" value="ECO:0007669"/>
    <property type="project" value="InterPro"/>
</dbReference>
<evidence type="ECO:0000256" key="1">
    <source>
        <dbReference type="ARBA" id="ARBA00001947"/>
    </source>
</evidence>
<feature type="domain" description="Peptidase M48" evidence="7">
    <location>
        <begin position="111"/>
        <end position="327"/>
    </location>
</feature>
<evidence type="ECO:0000256" key="6">
    <source>
        <dbReference type="ARBA" id="ARBA00023049"/>
    </source>
</evidence>
<dbReference type="PANTHER" id="PTHR22726:SF1">
    <property type="entry name" value="METALLOENDOPEPTIDASE OMA1, MITOCHONDRIAL"/>
    <property type="match status" value="1"/>
</dbReference>
<keyword evidence="5" id="KW-0862">Zinc</keyword>
<dbReference type="GO" id="GO:0016020">
    <property type="term" value="C:membrane"/>
    <property type="evidence" value="ECO:0007669"/>
    <property type="project" value="TreeGrafter"/>
</dbReference>
<protein>
    <recommendedName>
        <fullName evidence="7">Peptidase M48 domain-containing protein</fullName>
    </recommendedName>
</protein>
<comment type="caution">
    <text evidence="8">The sequence shown here is derived from an EMBL/GenBank/DDBJ whole genome shotgun (WGS) entry which is preliminary data.</text>
</comment>
<dbReference type="OrthoDB" id="910748at2"/>
<evidence type="ECO:0000256" key="5">
    <source>
        <dbReference type="ARBA" id="ARBA00022833"/>
    </source>
</evidence>
<evidence type="ECO:0000313" key="8">
    <source>
        <dbReference type="EMBL" id="RAW00433.1"/>
    </source>
</evidence>
<keyword evidence="2" id="KW-0645">Protease</keyword>
<gene>
    <name evidence="8" type="ORF">DQQ10_15405</name>
</gene>
<dbReference type="Proteomes" id="UP000251889">
    <property type="component" value="Unassembled WGS sequence"/>
</dbReference>
<keyword evidence="4" id="KW-0378">Hydrolase</keyword>
<accession>A0A364Y2C6</accession>
<comment type="cofactor">
    <cofactor evidence="1">
        <name>Zn(2+)</name>
        <dbReference type="ChEBI" id="CHEBI:29105"/>
    </cofactor>
</comment>
<keyword evidence="3" id="KW-0479">Metal-binding</keyword>
<evidence type="ECO:0000313" key="9">
    <source>
        <dbReference type="Proteomes" id="UP000251889"/>
    </source>
</evidence>
<keyword evidence="6" id="KW-0482">Metalloprotease</keyword>
<organism evidence="8 9">
    <name type="scientific">Pseudochryseolinea flava</name>
    <dbReference type="NCBI Taxonomy" id="2059302"/>
    <lineage>
        <taxon>Bacteria</taxon>
        <taxon>Pseudomonadati</taxon>
        <taxon>Bacteroidota</taxon>
        <taxon>Cytophagia</taxon>
        <taxon>Cytophagales</taxon>
        <taxon>Fulvivirgaceae</taxon>
        <taxon>Pseudochryseolinea</taxon>
    </lineage>
</organism>
<dbReference type="InterPro" id="IPR051156">
    <property type="entry name" value="Mito/Outer_Membr_Metalloprot"/>
</dbReference>
<dbReference type="EMBL" id="QMFY01000007">
    <property type="protein sequence ID" value="RAW00433.1"/>
    <property type="molecule type" value="Genomic_DNA"/>
</dbReference>
<sequence>MKLRHTPPLSHRRRRTFFVAHSLLIILILLTAPLCGFAQFTTNYQALPIEDTIPPTYLSALNTRLSGAQAAISESNKAVIASIRKYLQNRTDYVISRFNDDYIISDPTLTSSLQRLLKDIYDANPQFKPETHVFVYRSEAVNAVSFGEGTIALTLGLLARMETEGQIAFVLCHELAHYHYKHSDNKIVALSKLYNDKEFKKEVRSIKRSDYEQITKFSKLAKSLELSITHHGREHEFEADSLALRMYRNLTSDVHSPIRTLEILDSADRDEFPNNLDLKTALHTDAYPFKDQWLAYTPSSTWHATSEDNDSTRTHPSCQRRIKALQRQMKSLPACINNKFNADARNTLREHCRFEQVASLVHYKRYGRALFESLKLAARYPDNAYVHAIIGQCLYQHYAHQQNHELGKVLSLPDPRFAENYDRFLTFMHNLRLSELASLSYHYMASRKDRYISNEEFLFGWWMASQTGVGNVASDEIKKAYIKTFPHGKYIKKFNK</sequence>
<reference evidence="8 9" key="1">
    <citation type="submission" date="2018-06" db="EMBL/GenBank/DDBJ databases">
        <title>Chryseolinea flavus sp. nov., a member of the phylum Bacteroidetes isolated from soil.</title>
        <authorList>
            <person name="Li Y."/>
            <person name="Wang J."/>
        </authorList>
    </citation>
    <scope>NUCLEOTIDE SEQUENCE [LARGE SCALE GENOMIC DNA]</scope>
    <source>
        <strain evidence="8 9">SDU1-6</strain>
    </source>
</reference>
<evidence type="ECO:0000256" key="3">
    <source>
        <dbReference type="ARBA" id="ARBA00022723"/>
    </source>
</evidence>
<dbReference type="AlphaFoldDB" id="A0A364Y2C6"/>
<evidence type="ECO:0000256" key="4">
    <source>
        <dbReference type="ARBA" id="ARBA00022801"/>
    </source>
</evidence>
<dbReference type="InterPro" id="IPR001915">
    <property type="entry name" value="Peptidase_M48"/>
</dbReference>
<keyword evidence="9" id="KW-1185">Reference proteome</keyword>
<dbReference type="Pfam" id="PF01435">
    <property type="entry name" value="Peptidase_M48"/>
    <property type="match status" value="1"/>
</dbReference>
<evidence type="ECO:0000256" key="2">
    <source>
        <dbReference type="ARBA" id="ARBA00022670"/>
    </source>
</evidence>
<dbReference type="GO" id="GO:0051603">
    <property type="term" value="P:proteolysis involved in protein catabolic process"/>
    <property type="evidence" value="ECO:0007669"/>
    <property type="project" value="TreeGrafter"/>
</dbReference>
<evidence type="ECO:0000259" key="7">
    <source>
        <dbReference type="Pfam" id="PF01435"/>
    </source>
</evidence>
<name>A0A364Y2C6_9BACT</name>
<dbReference type="GO" id="GO:0046872">
    <property type="term" value="F:metal ion binding"/>
    <property type="evidence" value="ECO:0007669"/>
    <property type="project" value="UniProtKB-KW"/>
</dbReference>
<dbReference type="Gene3D" id="3.30.2010.10">
    <property type="entry name" value="Metalloproteases ('zincins'), catalytic domain"/>
    <property type="match status" value="1"/>
</dbReference>
<dbReference type="RefSeq" id="WP_112747775.1">
    <property type="nucleotide sequence ID" value="NZ_QMFY01000007.1"/>
</dbReference>